<keyword evidence="6" id="KW-0479">Metal-binding</keyword>
<dbReference type="InterPro" id="IPR000757">
    <property type="entry name" value="Beta-glucanase-like"/>
</dbReference>
<dbReference type="AlphaFoldDB" id="G0L921"/>
<dbReference type="Gene3D" id="2.60.120.260">
    <property type="entry name" value="Galactose-binding domain-like"/>
    <property type="match status" value="1"/>
</dbReference>
<dbReference type="PANTHER" id="PTHR10963:SF55">
    <property type="entry name" value="GLYCOSIDE HYDROLASE FAMILY 16 PROTEIN"/>
    <property type="match status" value="1"/>
</dbReference>
<reference evidence="4 5" key="2">
    <citation type="journal article" date="2012" name="Environ. Microbiol.">
        <title>Characterization of the first alginolytic operons in a marine bacterium: from their emergence in marine Flavobacteriia to their independent transfers to marine Proteobacteria and human gut Bacteroides.</title>
        <authorList>
            <person name="Thomas F."/>
            <person name="Barbeyron T."/>
            <person name="Tonon T."/>
            <person name="Genicot S."/>
            <person name="Czjzek M."/>
            <person name="Michel G."/>
        </authorList>
    </citation>
    <scope>NUCLEOTIDE SEQUENCE [LARGE SCALE GENOMIC DNA]</scope>
    <source>
        <strain evidence="5">DSM 12802 / CCUG 47099 / CIP 106680 / NCIMB 13871 / Dsij</strain>
    </source>
</reference>
<dbReference type="EC" id="3.2.1.83" evidence="4"/>
<dbReference type="GO" id="GO:0033918">
    <property type="term" value="F:kappa-carrageenase activity"/>
    <property type="evidence" value="ECO:0007669"/>
    <property type="project" value="UniProtKB-EC"/>
</dbReference>
<name>G0L921_ZOBGA</name>
<proteinExistence type="evidence at protein level"/>
<feature type="binding site" evidence="6">
    <location>
        <position position="51"/>
    </location>
    <ligand>
        <name>Mg(2+)</name>
        <dbReference type="ChEBI" id="CHEBI:18420"/>
    </ligand>
</feature>
<dbReference type="SUPFAM" id="SSF49899">
    <property type="entry name" value="Concanavalin A-like lectins/glucanases"/>
    <property type="match status" value="1"/>
</dbReference>
<dbReference type="RefSeq" id="WP_013991622.1">
    <property type="nucleotide sequence ID" value="NC_015844.1"/>
</dbReference>
<dbReference type="KEGG" id="zga:ZOBELLIA_236"/>
<dbReference type="OrthoDB" id="973752at2"/>
<dbReference type="CDD" id="cd02177">
    <property type="entry name" value="GH16_kappa_carrageenase"/>
    <property type="match status" value="1"/>
</dbReference>
<keyword evidence="5" id="KW-1185">Reference proteome</keyword>
<comment type="similarity">
    <text evidence="1">Belongs to the glycosyl hydrolase 16 family.</text>
</comment>
<evidence type="ECO:0000256" key="1">
    <source>
        <dbReference type="ARBA" id="ARBA00006865"/>
    </source>
</evidence>
<keyword evidence="6" id="KW-0002">3D-structure</keyword>
<evidence type="ECO:0000256" key="2">
    <source>
        <dbReference type="ARBA" id="ARBA00022729"/>
    </source>
</evidence>
<evidence type="ECO:0000313" key="4">
    <source>
        <dbReference type="EMBL" id="CAZ94309.1"/>
    </source>
</evidence>
<dbReference type="InterPro" id="IPR013320">
    <property type="entry name" value="ConA-like_dom_sf"/>
</dbReference>
<dbReference type="EMBL" id="FP476056">
    <property type="protein sequence ID" value="CAZ94309.1"/>
    <property type="molecule type" value="Genomic_DNA"/>
</dbReference>
<dbReference type="PDBsum" id="5OCR"/>
<feature type="binding site" evidence="6">
    <location>
        <position position="299"/>
    </location>
    <ligand>
        <name>Mg(2+)</name>
        <dbReference type="ChEBI" id="CHEBI:18420"/>
    </ligand>
</feature>
<feature type="domain" description="GH16" evidence="3">
    <location>
        <begin position="26"/>
        <end position="309"/>
    </location>
</feature>
<feature type="binding site" evidence="6">
    <location>
        <position position="87"/>
    </location>
    <ligand>
        <name>Mg(2+)</name>
        <dbReference type="ChEBI" id="CHEBI:18420"/>
    </ligand>
</feature>
<protein>
    <submittedName>
        <fullName evidence="4">Kappa-carrageenase, family GH16</fullName>
        <ecNumber evidence="4">3.2.1.83</ecNumber>
    </submittedName>
</protein>
<dbReference type="Proteomes" id="UP000008898">
    <property type="component" value="Chromosome"/>
</dbReference>
<dbReference type="PANTHER" id="PTHR10963">
    <property type="entry name" value="GLYCOSYL HYDROLASE-RELATED"/>
    <property type="match status" value="1"/>
</dbReference>
<dbReference type="PDB" id="5OCR">
    <property type="method" value="X-ray"/>
    <property type="resolution" value="1.66 A"/>
    <property type="chains" value="A/B/C/D=30-213, A/B/C/D=215-307"/>
</dbReference>
<dbReference type="BRENDA" id="3.2.1.83">
    <property type="organism ID" value="7557"/>
</dbReference>
<dbReference type="HOGENOM" id="CLU_019533_4_0_10"/>
<dbReference type="GO" id="GO:0046872">
    <property type="term" value="F:metal ion binding"/>
    <property type="evidence" value="ECO:0007669"/>
    <property type="project" value="UniProtKB-KW"/>
</dbReference>
<sequence>MKKPNFYGKMGRTALSSLFYLFFLGLVYGQQPTKTSNPNDQWTIKWSASDEFNKNDPDWAKWIKTGNLPNTSAWKWNNQKNVKISNGIAELTMRHNANNTPDGGTYFTSGIFKSYQKFTYGYFEAKIQGADIGEGVCPSFWLYSDFDYSVANGETVYSEIDVVELQQFDWYEGHQDDIYDMDLNLHAVVKENGQGVWKRPKMYPQEQLNKWRAPWDPSKDFHIYGCEVNQNEIIWYVDGVEVARKPNKYWHRPMNVTLSLGLRKPFVKFFDNKNNAINPETDAKAREKLSDIPTSMYVDYVRVWEKSAGNTTNPPTSEVGTLKNKGFETGDLTHWDASTGTISAVSNNTKTGQYAGSVNNASIAQIVTLKANTSYKVSAFGKASSPGTSAYLGISKASNNELISNFEFKTTSYSKGEIEIRTGNVQESYRIWYWSSGQAYCDDFNLVEINSGASQLNENETETALEKGIHIYPNPYKNGPLTIDFGKPFSGEVQITGLNGRTFLRRNVVDQTSVQLLESKSKFKSGLYIVKISGPDGEVSKKILVE</sequence>
<dbReference type="NCBIfam" id="TIGR04183">
    <property type="entry name" value="Por_Secre_tail"/>
    <property type="match status" value="1"/>
</dbReference>
<dbReference type="GO" id="GO:0005975">
    <property type="term" value="P:carbohydrate metabolic process"/>
    <property type="evidence" value="ECO:0007669"/>
    <property type="project" value="InterPro"/>
</dbReference>
<dbReference type="PROSITE" id="PS51762">
    <property type="entry name" value="GH16_2"/>
    <property type="match status" value="1"/>
</dbReference>
<organism evidence="4 5">
    <name type="scientific">Zobellia galactanivorans (strain DSM 12802 / CCUG 47099 / CIP 106680 / NCIMB 13871 / Dsij)</name>
    <dbReference type="NCBI Taxonomy" id="63186"/>
    <lineage>
        <taxon>Bacteria</taxon>
        <taxon>Pseudomonadati</taxon>
        <taxon>Bacteroidota</taxon>
        <taxon>Flavobacteriia</taxon>
        <taxon>Flavobacteriales</taxon>
        <taxon>Flavobacteriaceae</taxon>
        <taxon>Zobellia</taxon>
    </lineage>
</organism>
<dbReference type="InterPro" id="IPR050546">
    <property type="entry name" value="Glycosyl_Hydrlase_16"/>
</dbReference>
<dbReference type="Gene3D" id="2.60.120.200">
    <property type="match status" value="1"/>
</dbReference>
<gene>
    <name evidence="4" type="primary">cgkA</name>
    <name evidence="4" type="ordered locus">zobellia_236</name>
</gene>
<dbReference type="STRING" id="63186.ZOBELLIA_236"/>
<keyword evidence="2" id="KW-0732">Signal</keyword>
<reference evidence="5" key="1">
    <citation type="submission" date="2009-07" db="EMBL/GenBank/DDBJ databases">
        <title>Complete genome sequence of Zobellia galactanivorans Dsij.</title>
        <authorList>
            <consortium name="Genoscope - CEA"/>
        </authorList>
    </citation>
    <scope>NUCLEOTIDE SEQUENCE [LARGE SCALE GENOMIC DNA]</scope>
    <source>
        <strain evidence="5">DSM 12802 / CCUG 47099 / CIP 106680 / NCIMB 13871 / Dsij</strain>
    </source>
</reference>
<accession>G0L921</accession>
<dbReference type="PATRIC" id="fig|63186.3.peg.237"/>
<evidence type="ECO:0000313" key="5">
    <source>
        <dbReference type="Proteomes" id="UP000008898"/>
    </source>
</evidence>
<evidence type="ECO:0007829" key="6">
    <source>
        <dbReference type="PDB" id="5OCR"/>
    </source>
</evidence>
<dbReference type="Pfam" id="PF00722">
    <property type="entry name" value="Glyco_hydro_16"/>
    <property type="match status" value="1"/>
</dbReference>
<dbReference type="Pfam" id="PF18962">
    <property type="entry name" value="Por_Secre_tail"/>
    <property type="match status" value="1"/>
</dbReference>
<reference evidence="6" key="3">
    <citation type="journal article" date="2017" name="J. Biol. Chem.">
        <title>Structural insights into marine carbohydrate degradation by family GH16 kappa-carrageenases.</title>
        <authorList>
            <person name="Matard-Mann M."/>
            <person name="Bernard T."/>
            <person name="Leroux C."/>
            <person name="Barbeyron T."/>
            <person name="Larocque R."/>
            <person name="Prechoux A."/>
            <person name="Jeudy A."/>
            <person name="Jam M."/>
            <person name="Nyvall Collen P."/>
            <person name="Michel G."/>
            <person name="Czjzek M."/>
        </authorList>
    </citation>
    <scope>X-RAY CRYSTALLOGRAPHY (1.66 ANGSTROMS) OF 30-213 AND 215-307 IN COMPLEX WITH MG(2+)</scope>
</reference>
<evidence type="ECO:0000259" key="3">
    <source>
        <dbReference type="PROSITE" id="PS51762"/>
    </source>
</evidence>
<dbReference type="InterPro" id="IPR026444">
    <property type="entry name" value="Secre_tail"/>
</dbReference>
<dbReference type="SMR" id="G0L921"/>
<keyword evidence="4" id="KW-0378">Hydrolase</keyword>
<keyword evidence="4" id="KW-0326">Glycosidase</keyword>